<evidence type="ECO:0000313" key="3">
    <source>
        <dbReference type="Proteomes" id="UP000075799"/>
    </source>
</evidence>
<keyword evidence="1" id="KW-0732">Signal</keyword>
<evidence type="ECO:0000313" key="2">
    <source>
        <dbReference type="EMBL" id="KYG62956.1"/>
    </source>
</evidence>
<gene>
    <name evidence="2" type="ORF">AZI87_16990</name>
</gene>
<comment type="caution">
    <text evidence="2">The sequence shown here is derived from an EMBL/GenBank/DDBJ whole genome shotgun (WGS) entry which is preliminary data.</text>
</comment>
<feature type="chain" id="PRO_5007824931" description="Lipoprotein" evidence="1">
    <location>
        <begin position="25"/>
        <end position="215"/>
    </location>
</feature>
<dbReference type="EMBL" id="LUKD01000008">
    <property type="protein sequence ID" value="KYG62956.1"/>
    <property type="molecule type" value="Genomic_DNA"/>
</dbReference>
<dbReference type="RefSeq" id="WP_063209467.1">
    <property type="nucleotide sequence ID" value="NZ_LUKD01000008.1"/>
</dbReference>
<protein>
    <recommendedName>
        <fullName evidence="4">Lipoprotein</fullName>
    </recommendedName>
</protein>
<dbReference type="Proteomes" id="UP000075799">
    <property type="component" value="Unassembled WGS sequence"/>
</dbReference>
<dbReference type="PROSITE" id="PS51257">
    <property type="entry name" value="PROKAR_LIPOPROTEIN"/>
    <property type="match status" value="1"/>
</dbReference>
<name>A0A161PQQ2_BDEBC</name>
<dbReference type="AlphaFoldDB" id="A0A161PQQ2"/>
<organism evidence="2 3">
    <name type="scientific">Bdellovibrio bacteriovorus</name>
    <dbReference type="NCBI Taxonomy" id="959"/>
    <lineage>
        <taxon>Bacteria</taxon>
        <taxon>Pseudomonadati</taxon>
        <taxon>Bdellovibrionota</taxon>
        <taxon>Bdellovibrionia</taxon>
        <taxon>Bdellovibrionales</taxon>
        <taxon>Pseudobdellovibrionaceae</taxon>
        <taxon>Bdellovibrio</taxon>
    </lineage>
</organism>
<feature type="signal peptide" evidence="1">
    <location>
        <begin position="1"/>
        <end position="24"/>
    </location>
</feature>
<sequence>MMKCGTFSVIAVSLLTAFLVGCNAPESDDSGSTAPDLSVSWLSGKAFETACLAGNDPVTGADHYQAQIEFDGTDFNYTELWYTGTCTGANYTVVYLTGGTVAISGSGTTRNIDFQLDDLFIMPMVTAAQTAYNSDCGGSSPWAGNAANGNNGVAESAFMMTCMNKDFPSLANKTVSNIISLSGTSLTVGLGDSGMPGVLSGGTVPASATVQLVLQ</sequence>
<accession>A0A161PQQ2</accession>
<reference evidence="2 3" key="1">
    <citation type="submission" date="2016-03" db="EMBL/GenBank/DDBJ databases">
        <authorList>
            <person name="Ploux O."/>
        </authorList>
    </citation>
    <scope>NUCLEOTIDE SEQUENCE [LARGE SCALE GENOMIC DNA]</scope>
    <source>
        <strain evidence="2 3">EC13</strain>
    </source>
</reference>
<proteinExistence type="predicted"/>
<evidence type="ECO:0000256" key="1">
    <source>
        <dbReference type="SAM" id="SignalP"/>
    </source>
</evidence>
<evidence type="ECO:0008006" key="4">
    <source>
        <dbReference type="Google" id="ProtNLM"/>
    </source>
</evidence>